<dbReference type="PIRSF" id="PIRSF029792">
    <property type="entry name" value="Pro_racemase"/>
    <property type="match status" value="1"/>
</dbReference>
<dbReference type="InterPro" id="IPR008794">
    <property type="entry name" value="Pro_racemase_fam"/>
</dbReference>
<organism evidence="2 3">
    <name type="scientific">Halostagnicola larsenii XH-48</name>
    <dbReference type="NCBI Taxonomy" id="797299"/>
    <lineage>
        <taxon>Archaea</taxon>
        <taxon>Methanobacteriati</taxon>
        <taxon>Methanobacteriota</taxon>
        <taxon>Stenosarchaea group</taxon>
        <taxon>Halobacteria</taxon>
        <taxon>Halobacteriales</taxon>
        <taxon>Natrialbaceae</taxon>
        <taxon>Halostagnicola</taxon>
    </lineage>
</organism>
<evidence type="ECO:0000313" key="2">
    <source>
        <dbReference type="EMBL" id="AHG00369.1"/>
    </source>
</evidence>
<accession>W0JP60</accession>
<protein>
    <submittedName>
        <fullName evidence="2">Proline racemase</fullName>
    </submittedName>
</protein>
<dbReference type="Gene3D" id="3.10.310.10">
    <property type="entry name" value="Diaminopimelate Epimerase, Chain A, domain 1"/>
    <property type="match status" value="2"/>
</dbReference>
<evidence type="ECO:0000256" key="1">
    <source>
        <dbReference type="ARBA" id="ARBA00007529"/>
    </source>
</evidence>
<comment type="similarity">
    <text evidence="1">Belongs to the proline racemase family.</text>
</comment>
<name>W0JP60_9EURY</name>
<dbReference type="STRING" id="797299.HALLA_17765"/>
<dbReference type="RefSeq" id="WP_049953612.1">
    <property type="nucleotide sequence ID" value="NZ_CP007055.1"/>
</dbReference>
<dbReference type="AlphaFoldDB" id="W0JP60"/>
<evidence type="ECO:0000313" key="3">
    <source>
        <dbReference type="Proteomes" id="UP000019024"/>
    </source>
</evidence>
<gene>
    <name evidence="2" type="ORF">HALLA_17765</name>
</gene>
<dbReference type="PANTHER" id="PTHR33442">
    <property type="entry name" value="TRANS-3-HYDROXY-L-PROLINE DEHYDRATASE"/>
    <property type="match status" value="1"/>
</dbReference>
<dbReference type="EMBL" id="CP007055">
    <property type="protein sequence ID" value="AHG00369.1"/>
    <property type="molecule type" value="Genomic_DNA"/>
</dbReference>
<dbReference type="GeneID" id="25146250"/>
<dbReference type="OrthoDB" id="166758at2157"/>
<dbReference type="Proteomes" id="UP000019024">
    <property type="component" value="Chromosome"/>
</dbReference>
<dbReference type="SFLD" id="SFLDS00028">
    <property type="entry name" value="Proline_Racemase"/>
    <property type="match status" value="1"/>
</dbReference>
<proteinExistence type="inferred from homology"/>
<sequence>MHTETLIETLDTHTAGEPTRIITSGLDRSKLSGDSVAAKCRTFAQNQDWLRELVLCEPRGHDDMFGAVPVEPAANDADLGLFFMDTGGYLEMCGHGTIGAVTALLETNQLEARETITVETPAGLVRTHPTVDETGRVESVAIRNVESFVADALTVSLEGRDETRSVPVDIVFAGNAFALVDAGTLGRAIEPDNVEAFVEDGLEIRRAINDRLTVDHPFTGECHPVSLVEFYEEGANVDRNVVVFGDGQVDRSPCGTGTCAKMTLLHRNGALAVDEPYTYESIIGTRFTGQLLEAERRDGITVTTPEVRGSAHITGQHTFTKDPEDEITGLSLTGAADGIGTETL</sequence>
<dbReference type="SUPFAM" id="SSF54506">
    <property type="entry name" value="Diaminopimelate epimerase-like"/>
    <property type="match status" value="1"/>
</dbReference>
<dbReference type="PATRIC" id="fig|797299.3.peg.2557"/>
<dbReference type="KEGG" id="hlr:HALLA_17765"/>
<dbReference type="Pfam" id="PF05544">
    <property type="entry name" value="Pro_racemase"/>
    <property type="match status" value="1"/>
</dbReference>
<dbReference type="HOGENOM" id="CLU_036729_0_0_2"/>
<dbReference type="FunFam" id="3.10.310.10:FF:000003">
    <property type="entry name" value="Proline racemase"/>
    <property type="match status" value="1"/>
</dbReference>
<keyword evidence="3" id="KW-1185">Reference proteome</keyword>
<dbReference type="PANTHER" id="PTHR33442:SF5">
    <property type="entry name" value="BIFUNCTIONAL TRANS-3-HYDROXY-L-PROLINE DEHYDRATASE_2-EPIMERASE"/>
    <property type="match status" value="1"/>
</dbReference>
<dbReference type="eggNOG" id="arCOG02255">
    <property type="taxonomic scope" value="Archaea"/>
</dbReference>
<dbReference type="GO" id="GO:0047580">
    <property type="term" value="F:4-hydroxyproline epimerase activity"/>
    <property type="evidence" value="ECO:0007669"/>
    <property type="project" value="TreeGrafter"/>
</dbReference>
<reference evidence="2 3" key="1">
    <citation type="submission" date="2014-01" db="EMBL/GenBank/DDBJ databases">
        <authorList>
            <consortium name="DOE Joint Genome Institute"/>
            <person name="Anderson I."/>
            <person name="Huntemann M."/>
            <person name="Han J."/>
            <person name="Chen A."/>
            <person name="Kyrpides N."/>
            <person name="Mavromatis K."/>
            <person name="Markowitz V."/>
            <person name="Palaniappan K."/>
            <person name="Ivanova N."/>
            <person name="Schaumberg A."/>
            <person name="Pati A."/>
            <person name="Liolios K."/>
            <person name="Nordberg H.P."/>
            <person name="Cantor M.N."/>
            <person name="Hua S.X."/>
            <person name="Woyke T."/>
        </authorList>
    </citation>
    <scope>NUCLEOTIDE SEQUENCE [LARGE SCALE GENOMIC DNA]</scope>
    <source>
        <strain evidence="2 3">XH-48</strain>
    </source>
</reference>